<organism evidence="2">
    <name type="scientific">Ralstonia solanacearum</name>
    <name type="common">Pseudomonas solanacearum</name>
    <dbReference type="NCBI Taxonomy" id="305"/>
    <lineage>
        <taxon>Bacteria</taxon>
        <taxon>Pseudomonadati</taxon>
        <taxon>Pseudomonadota</taxon>
        <taxon>Betaproteobacteria</taxon>
        <taxon>Burkholderiales</taxon>
        <taxon>Burkholderiaceae</taxon>
        <taxon>Ralstonia</taxon>
        <taxon>Ralstonia solanacearum species complex</taxon>
    </lineage>
</organism>
<reference evidence="2" key="1">
    <citation type="submission" date="2015-10" db="EMBL/GenBank/DDBJ databases">
        <authorList>
            <person name="Gilbert D.G."/>
        </authorList>
    </citation>
    <scope>NUCLEOTIDE SEQUENCE</scope>
    <source>
        <strain evidence="2">Phyl III-seqv23</strain>
    </source>
</reference>
<protein>
    <submittedName>
        <fullName evidence="2">Uncharacterized protein</fullName>
    </submittedName>
</protein>
<sequence length="33" mass="3583">MRMPSVARVRLPAALSIPGRQGHTRNPIATDGR</sequence>
<gene>
    <name evidence="2" type="ORF">PSS4_v1_760012</name>
</gene>
<dbReference type="AlphaFoldDB" id="A0A0S4U9W1"/>
<feature type="region of interest" description="Disordered" evidence="1">
    <location>
        <begin position="1"/>
        <end position="33"/>
    </location>
</feature>
<name>A0A0S4U9W1_RALSL</name>
<accession>A0A0S4U9W1</accession>
<proteinExistence type="predicted"/>
<evidence type="ECO:0000256" key="1">
    <source>
        <dbReference type="SAM" id="MobiDB-lite"/>
    </source>
</evidence>
<evidence type="ECO:0000313" key="2">
    <source>
        <dbReference type="EMBL" id="CUV18863.1"/>
    </source>
</evidence>
<dbReference type="EMBL" id="LN899821">
    <property type="protein sequence ID" value="CUV18863.1"/>
    <property type="molecule type" value="Genomic_DNA"/>
</dbReference>